<dbReference type="AlphaFoldDB" id="A0A433TRF5"/>
<keyword evidence="1" id="KW-1133">Transmembrane helix</keyword>
<reference evidence="2 3" key="1">
    <citation type="submission" date="2019-01" db="EMBL/GenBank/DDBJ databases">
        <title>A draft genome assembly of the solar-powered sea slug Elysia chlorotica.</title>
        <authorList>
            <person name="Cai H."/>
            <person name="Li Q."/>
            <person name="Fang X."/>
            <person name="Li J."/>
            <person name="Curtis N.E."/>
            <person name="Altenburger A."/>
            <person name="Shibata T."/>
            <person name="Feng M."/>
            <person name="Maeda T."/>
            <person name="Schwartz J.A."/>
            <person name="Shigenobu S."/>
            <person name="Lundholm N."/>
            <person name="Nishiyama T."/>
            <person name="Yang H."/>
            <person name="Hasebe M."/>
            <person name="Li S."/>
            <person name="Pierce S.K."/>
            <person name="Wang J."/>
        </authorList>
    </citation>
    <scope>NUCLEOTIDE SEQUENCE [LARGE SCALE GENOMIC DNA]</scope>
    <source>
        <strain evidence="2">EC2010</strain>
        <tissue evidence="2">Whole organism of an adult</tissue>
    </source>
</reference>
<protein>
    <submittedName>
        <fullName evidence="2">Uncharacterized protein</fullName>
    </submittedName>
</protein>
<organism evidence="2 3">
    <name type="scientific">Elysia chlorotica</name>
    <name type="common">Eastern emerald elysia</name>
    <name type="synonym">Sea slug</name>
    <dbReference type="NCBI Taxonomy" id="188477"/>
    <lineage>
        <taxon>Eukaryota</taxon>
        <taxon>Metazoa</taxon>
        <taxon>Spiralia</taxon>
        <taxon>Lophotrochozoa</taxon>
        <taxon>Mollusca</taxon>
        <taxon>Gastropoda</taxon>
        <taxon>Heterobranchia</taxon>
        <taxon>Euthyneura</taxon>
        <taxon>Panpulmonata</taxon>
        <taxon>Sacoglossa</taxon>
        <taxon>Placobranchoidea</taxon>
        <taxon>Plakobranchidae</taxon>
        <taxon>Elysia</taxon>
    </lineage>
</organism>
<evidence type="ECO:0000256" key="1">
    <source>
        <dbReference type="SAM" id="Phobius"/>
    </source>
</evidence>
<keyword evidence="1" id="KW-0812">Transmembrane</keyword>
<proteinExistence type="predicted"/>
<comment type="caution">
    <text evidence="2">The sequence shown here is derived from an EMBL/GenBank/DDBJ whole genome shotgun (WGS) entry which is preliminary data.</text>
</comment>
<dbReference type="Proteomes" id="UP000271974">
    <property type="component" value="Unassembled WGS sequence"/>
</dbReference>
<sequence>MYYVLSAHSQLYQKMFVPVKLMDGEIQLYAFMFSYFITVCHLQRYRGHQSILYACYPDYMGKIFELLINICIPINTCHDFYKTQQVNVMPHLCKRIRFIFPKKAKCKNQGQRLVAKWCYFHILVLIM</sequence>
<keyword evidence="3" id="KW-1185">Reference proteome</keyword>
<accession>A0A433TRF5</accession>
<evidence type="ECO:0000313" key="3">
    <source>
        <dbReference type="Proteomes" id="UP000271974"/>
    </source>
</evidence>
<dbReference type="EMBL" id="RQTK01000215">
    <property type="protein sequence ID" value="RUS84175.1"/>
    <property type="molecule type" value="Genomic_DNA"/>
</dbReference>
<name>A0A433TRF5_ELYCH</name>
<feature type="transmembrane region" description="Helical" evidence="1">
    <location>
        <begin position="26"/>
        <end position="42"/>
    </location>
</feature>
<evidence type="ECO:0000313" key="2">
    <source>
        <dbReference type="EMBL" id="RUS84175.1"/>
    </source>
</evidence>
<gene>
    <name evidence="2" type="ORF">EGW08_008062</name>
</gene>
<keyword evidence="1" id="KW-0472">Membrane</keyword>